<evidence type="ECO:0000256" key="1">
    <source>
        <dbReference type="SAM" id="Phobius"/>
    </source>
</evidence>
<dbReference type="Proteomes" id="UP000236649">
    <property type="component" value="Chromosome 4"/>
</dbReference>
<dbReference type="EMBL" id="CP026108">
    <property type="protein sequence ID" value="AUT75460.1"/>
    <property type="molecule type" value="Genomic_DNA"/>
</dbReference>
<feature type="transmembrane region" description="Helical" evidence="1">
    <location>
        <begin position="37"/>
        <end position="55"/>
    </location>
</feature>
<keyword evidence="1" id="KW-1133">Transmembrane helix</keyword>
<feature type="transmembrane region" description="Helical" evidence="1">
    <location>
        <begin position="163"/>
        <end position="189"/>
    </location>
</feature>
<organism evidence="2 3">
    <name type="scientific">Paraburkholderia hospita</name>
    <dbReference type="NCBI Taxonomy" id="169430"/>
    <lineage>
        <taxon>Bacteria</taxon>
        <taxon>Pseudomonadati</taxon>
        <taxon>Pseudomonadota</taxon>
        <taxon>Betaproteobacteria</taxon>
        <taxon>Burkholderiales</taxon>
        <taxon>Burkholderiaceae</taxon>
        <taxon>Paraburkholderia</taxon>
    </lineage>
</organism>
<dbReference type="RefSeq" id="WP_103153782.1">
    <property type="nucleotide sequence ID" value="NZ_CP026108.1"/>
</dbReference>
<keyword evidence="1" id="KW-0472">Membrane</keyword>
<name>A0AAN1MQ67_9BURK</name>
<sequence length="235" mass="25523">MSKPNYPTNTAGTLAFAAAVAACVFVILIPAGLSEGFFLPTVTSALAAFTVEFGRRTRIRKLVERRDEVHQSGSRFEVIVNDARVGEIGVIETIDIKLNALSDARNYAAQFMNLLAFLIRCALLSLVLTPVLLFWAFVFQAWIDPSGSKAIMSTLLQLQPAGVMTLGTTLITFCMTVFMLTVGCSISFGPNLGLSNMFRRAVDRAIAAKLECPVPGRIRLRPARPVLAAVEETQP</sequence>
<proteinExistence type="predicted"/>
<accession>A0AAN1MQ67</accession>
<gene>
    <name evidence="2" type="ORF">C2L64_44535</name>
</gene>
<dbReference type="AlphaFoldDB" id="A0AAN1MQ67"/>
<feature type="transmembrane region" description="Helical" evidence="1">
    <location>
        <begin position="114"/>
        <end position="143"/>
    </location>
</feature>
<feature type="transmembrane region" description="Helical" evidence="1">
    <location>
        <begin position="12"/>
        <end position="31"/>
    </location>
</feature>
<evidence type="ECO:0000313" key="2">
    <source>
        <dbReference type="EMBL" id="AUT75460.1"/>
    </source>
</evidence>
<dbReference type="PROSITE" id="PS51257">
    <property type="entry name" value="PROKAR_LIPOPROTEIN"/>
    <property type="match status" value="1"/>
</dbReference>
<reference evidence="2 3" key="1">
    <citation type="submission" date="2018-01" db="EMBL/GenBank/DDBJ databases">
        <title>Species boundaries and ecological features among Paraburkholderia terrae DSMZ17804T, P. hospita DSMZ17164T and P. caribensis DSMZ13236T.</title>
        <authorList>
            <person name="Pratama A.A."/>
        </authorList>
    </citation>
    <scope>NUCLEOTIDE SEQUENCE [LARGE SCALE GENOMIC DNA]</scope>
    <source>
        <strain evidence="2 3">DSM 17164</strain>
    </source>
</reference>
<keyword evidence="1" id="KW-0812">Transmembrane</keyword>
<dbReference type="KEGG" id="phs:C2L64_44535"/>
<dbReference type="GeneID" id="55535376"/>
<evidence type="ECO:0000313" key="3">
    <source>
        <dbReference type="Proteomes" id="UP000236649"/>
    </source>
</evidence>
<protein>
    <submittedName>
        <fullName evidence="2">Uncharacterized protein</fullName>
    </submittedName>
</protein>